<reference evidence="1" key="1">
    <citation type="submission" date="2023-03" db="UniProtKB">
        <authorList>
            <consortium name="EnsemblPlants"/>
        </authorList>
    </citation>
    <scope>IDENTIFICATION</scope>
</reference>
<dbReference type="Gramene" id="MELO3C033404.2.1">
    <property type="protein sequence ID" value="MELO3C033404.2.1"/>
    <property type="gene ID" value="MELO3C033404.2"/>
</dbReference>
<name>A0A9I9EH76_CUCME</name>
<protein>
    <submittedName>
        <fullName evidence="1">Uncharacterized protein</fullName>
    </submittedName>
</protein>
<dbReference type="AlphaFoldDB" id="A0A9I9EH76"/>
<dbReference type="EnsemblPlants" id="MELO3C033404.2.1">
    <property type="protein sequence ID" value="MELO3C033404.2.1"/>
    <property type="gene ID" value="MELO3C033404.2"/>
</dbReference>
<proteinExistence type="predicted"/>
<sequence>MLLNENFEVFFFQTLQILFIFSISNDFDLVQEVGSLQIRMYVDNITLL</sequence>
<organism evidence="1">
    <name type="scientific">Cucumis melo</name>
    <name type="common">Muskmelon</name>
    <dbReference type="NCBI Taxonomy" id="3656"/>
    <lineage>
        <taxon>Eukaryota</taxon>
        <taxon>Viridiplantae</taxon>
        <taxon>Streptophyta</taxon>
        <taxon>Embryophyta</taxon>
        <taxon>Tracheophyta</taxon>
        <taxon>Spermatophyta</taxon>
        <taxon>Magnoliopsida</taxon>
        <taxon>eudicotyledons</taxon>
        <taxon>Gunneridae</taxon>
        <taxon>Pentapetalae</taxon>
        <taxon>rosids</taxon>
        <taxon>fabids</taxon>
        <taxon>Cucurbitales</taxon>
        <taxon>Cucurbitaceae</taxon>
        <taxon>Benincaseae</taxon>
        <taxon>Cucumis</taxon>
    </lineage>
</organism>
<accession>A0A9I9EH76</accession>
<evidence type="ECO:0000313" key="1">
    <source>
        <dbReference type="EnsemblPlants" id="MELO3C033404.2.1"/>
    </source>
</evidence>